<reference evidence="3 4" key="1">
    <citation type="submission" date="2019-09" db="EMBL/GenBank/DDBJ databases">
        <title>The hologenome of the rock-dwelling lichen Lasallia pustulata.</title>
        <authorList>
            <person name="Greshake Tzovaras B."/>
            <person name="Segers F."/>
            <person name="Bicker A."/>
            <person name="Dal Grande F."/>
            <person name="Otte J."/>
            <person name="Hankeln T."/>
            <person name="Schmitt I."/>
            <person name="Ebersberger I."/>
        </authorList>
    </citation>
    <scope>NUCLEOTIDE SEQUENCE [LARGE SCALE GENOMIC DNA]</scope>
    <source>
        <strain evidence="3">A1-1</strain>
    </source>
</reference>
<feature type="coiled-coil region" evidence="1">
    <location>
        <begin position="186"/>
        <end position="213"/>
    </location>
</feature>
<accession>A0A5M8PJC0</accession>
<dbReference type="EMBL" id="VXIT01000012">
    <property type="protein sequence ID" value="KAA6409068.1"/>
    <property type="molecule type" value="Genomic_DNA"/>
</dbReference>
<name>A0A5M8PJC0_9LECA</name>
<evidence type="ECO:0000259" key="2">
    <source>
        <dbReference type="Pfam" id="PF24476"/>
    </source>
</evidence>
<dbReference type="PANTHER" id="PTHR35186:SF4">
    <property type="entry name" value="PRION-INHIBITION AND PROPAGATION HELO DOMAIN-CONTAINING PROTEIN"/>
    <property type="match status" value="1"/>
</dbReference>
<sequence>MPISHTFINRPFSPPAGAGFQLLPSKSTELTQFGGDEISWQLIVYKPKDAMDLISAAGLVAPVMELFTLVLRCLTENKRYVEEFETLCVQLDFQRTCFVEEIRGLLSIISTTNEDSSAMIENPACQLWKDRILDERLGSLFGEWFEKWTSTLNLIYENMYALHDDIKSFMSHFVSNDTRFGKWRQNRKKKVSMAQMQRKVEALEQLVEDFYTVSSQTKARALSVADESSWTGVYSLRTGSLRPPHRYPINPDILTWRENVQMEEQQGNSLMDDIKVCRPTDRVITTSIVIRKASQQLYKALSSASLCKVHTMHYGVLWLDIGARIQGPQPMIRFTLALGGQKKGVTSHLGDFLWFTVDCDIRDSKRLFDSLGTLSDISDLPLKSTRGRDEEGWMKFTLSVEIEDTPAAVSPSIDSLSSTEGATVASAASDDSRADETTSLADVQDLCQTLRLRKSAAHSSWAGILQHANPLKHIICQVNDHLSYSCSTFSLDEALSRTEHSHETITIKEKLRLAKTLAVAVLEYHSTPWLNESWGSGDIFFYSVKDPEEHGLLGIPFLKTLLVEDSREADLYKGRSEKKKSVFGGPNTCLYSLGIVLLELGFDAPLRSLRRDVDLERGQVDQSTNYRTADRLKYLVSKKLGGRYGAVVRKCLDCDFGSGYEFEDAALQDAVFCHVVEELDRCLKAASIA</sequence>
<keyword evidence="1" id="KW-0175">Coiled coil</keyword>
<evidence type="ECO:0000313" key="4">
    <source>
        <dbReference type="Proteomes" id="UP000324767"/>
    </source>
</evidence>
<dbReference type="OrthoDB" id="5331891at2759"/>
<proteinExistence type="predicted"/>
<gene>
    <name evidence="3" type="ORF">FRX48_07412</name>
</gene>
<evidence type="ECO:0000313" key="3">
    <source>
        <dbReference type="EMBL" id="KAA6409068.1"/>
    </source>
</evidence>
<dbReference type="PANTHER" id="PTHR35186">
    <property type="entry name" value="ANK_REP_REGION DOMAIN-CONTAINING PROTEIN"/>
    <property type="match status" value="1"/>
</dbReference>
<protein>
    <recommendedName>
        <fullName evidence="2">DUF7580 domain-containing protein</fullName>
    </recommendedName>
</protein>
<feature type="domain" description="DUF7580" evidence="2">
    <location>
        <begin position="435"/>
        <end position="684"/>
    </location>
</feature>
<comment type="caution">
    <text evidence="3">The sequence shown here is derived from an EMBL/GenBank/DDBJ whole genome shotgun (WGS) entry which is preliminary data.</text>
</comment>
<organism evidence="3 4">
    <name type="scientific">Lasallia pustulata</name>
    <dbReference type="NCBI Taxonomy" id="136370"/>
    <lineage>
        <taxon>Eukaryota</taxon>
        <taxon>Fungi</taxon>
        <taxon>Dikarya</taxon>
        <taxon>Ascomycota</taxon>
        <taxon>Pezizomycotina</taxon>
        <taxon>Lecanoromycetes</taxon>
        <taxon>OSLEUM clade</taxon>
        <taxon>Umbilicariomycetidae</taxon>
        <taxon>Umbilicariales</taxon>
        <taxon>Umbilicariaceae</taxon>
        <taxon>Lasallia</taxon>
    </lineage>
</organism>
<dbReference type="Proteomes" id="UP000324767">
    <property type="component" value="Unassembled WGS sequence"/>
</dbReference>
<evidence type="ECO:0000256" key="1">
    <source>
        <dbReference type="SAM" id="Coils"/>
    </source>
</evidence>
<dbReference type="InterPro" id="IPR056002">
    <property type="entry name" value="DUF7580"/>
</dbReference>
<dbReference type="Pfam" id="PF24476">
    <property type="entry name" value="DUF7580"/>
    <property type="match status" value="1"/>
</dbReference>
<dbReference type="AlphaFoldDB" id="A0A5M8PJC0"/>